<proteinExistence type="predicted"/>
<dbReference type="AlphaFoldDB" id="A0A2R3Z177"/>
<dbReference type="EMBL" id="CP028136">
    <property type="protein sequence ID" value="AVR43995.1"/>
    <property type="molecule type" value="Genomic_DNA"/>
</dbReference>
<dbReference type="KEGG" id="grs:C7S20_01235"/>
<dbReference type="RefSeq" id="WP_107010780.1">
    <property type="nucleotide sequence ID" value="NZ_CP028136.1"/>
</dbReference>
<evidence type="ECO:0008006" key="4">
    <source>
        <dbReference type="Google" id="ProtNLM"/>
    </source>
</evidence>
<gene>
    <name evidence="2" type="ORF">C7S20_01235</name>
</gene>
<evidence type="ECO:0000313" key="2">
    <source>
        <dbReference type="EMBL" id="AVR43995.1"/>
    </source>
</evidence>
<evidence type="ECO:0000313" key="3">
    <source>
        <dbReference type="Proteomes" id="UP000241507"/>
    </source>
</evidence>
<keyword evidence="1" id="KW-1133">Transmembrane helix</keyword>
<organism evidence="2 3">
    <name type="scientific">Christiangramia fulva</name>
    <dbReference type="NCBI Taxonomy" id="2126553"/>
    <lineage>
        <taxon>Bacteria</taxon>
        <taxon>Pseudomonadati</taxon>
        <taxon>Bacteroidota</taxon>
        <taxon>Flavobacteriia</taxon>
        <taxon>Flavobacteriales</taxon>
        <taxon>Flavobacteriaceae</taxon>
        <taxon>Christiangramia</taxon>
    </lineage>
</organism>
<sequence length="63" mass="7110">MKERLLKNWTWLRVIYLGLGIAVIIQSALNEQWWGILLGAYVGFMGLFSFGCASGNCQIDSEK</sequence>
<accession>A0A2R3Z177</accession>
<feature type="transmembrane region" description="Helical" evidence="1">
    <location>
        <begin position="35"/>
        <end position="53"/>
    </location>
</feature>
<protein>
    <recommendedName>
        <fullName evidence="4">DUF2892 domain-containing protein</fullName>
    </recommendedName>
</protein>
<keyword evidence="1" id="KW-0472">Membrane</keyword>
<feature type="transmembrane region" description="Helical" evidence="1">
    <location>
        <begin position="12"/>
        <end position="29"/>
    </location>
</feature>
<name>A0A2R3Z177_9FLAO</name>
<dbReference type="OrthoDB" id="1049592at2"/>
<keyword evidence="3" id="KW-1185">Reference proteome</keyword>
<dbReference type="Proteomes" id="UP000241507">
    <property type="component" value="Chromosome"/>
</dbReference>
<keyword evidence="1" id="KW-0812">Transmembrane</keyword>
<reference evidence="3" key="1">
    <citation type="submission" date="2018-03" db="EMBL/GenBank/DDBJ databases">
        <title>Gramella fulva sp. nov., isolated from a dry surface of tidal flat.</title>
        <authorList>
            <person name="Hwang S.H."/>
            <person name="Hwang W.M."/>
            <person name="Kang K."/>
            <person name="Ahn T.-Y."/>
        </authorList>
    </citation>
    <scope>NUCLEOTIDE SEQUENCE [LARGE SCALE GENOMIC DNA]</scope>
    <source>
        <strain evidence="3">SH35</strain>
    </source>
</reference>
<evidence type="ECO:0000256" key="1">
    <source>
        <dbReference type="SAM" id="Phobius"/>
    </source>
</evidence>